<evidence type="ECO:0000313" key="2">
    <source>
        <dbReference type="Proteomes" id="UP001377567"/>
    </source>
</evidence>
<proteinExistence type="predicted"/>
<gene>
    <name evidence="1" type="ORF">DAKH74_050910</name>
</gene>
<keyword evidence="2" id="KW-1185">Reference proteome</keyword>
<dbReference type="AlphaFoldDB" id="A0AAV5S7Q1"/>
<organism evidence="1 2">
    <name type="scientific">Maudiozyma humilis</name>
    <name type="common">Sour dough yeast</name>
    <name type="synonym">Kazachstania humilis</name>
    <dbReference type="NCBI Taxonomy" id="51915"/>
    <lineage>
        <taxon>Eukaryota</taxon>
        <taxon>Fungi</taxon>
        <taxon>Dikarya</taxon>
        <taxon>Ascomycota</taxon>
        <taxon>Saccharomycotina</taxon>
        <taxon>Saccharomycetes</taxon>
        <taxon>Saccharomycetales</taxon>
        <taxon>Saccharomycetaceae</taxon>
        <taxon>Maudiozyma</taxon>
    </lineage>
</organism>
<comment type="caution">
    <text evidence="1">The sequence shown here is derived from an EMBL/GenBank/DDBJ whole genome shotgun (WGS) entry which is preliminary data.</text>
</comment>
<dbReference type="EMBL" id="BTGD01000025">
    <property type="protein sequence ID" value="GMM58474.1"/>
    <property type="molecule type" value="Genomic_DNA"/>
</dbReference>
<reference evidence="1 2" key="1">
    <citation type="journal article" date="2023" name="Elife">
        <title>Identification of key yeast species and microbe-microbe interactions impacting larval growth of Drosophila in the wild.</title>
        <authorList>
            <person name="Mure A."/>
            <person name="Sugiura Y."/>
            <person name="Maeda R."/>
            <person name="Honda K."/>
            <person name="Sakurai N."/>
            <person name="Takahashi Y."/>
            <person name="Watada M."/>
            <person name="Katoh T."/>
            <person name="Gotoh A."/>
            <person name="Gotoh Y."/>
            <person name="Taniguchi I."/>
            <person name="Nakamura K."/>
            <person name="Hayashi T."/>
            <person name="Katayama T."/>
            <person name="Uemura T."/>
            <person name="Hattori Y."/>
        </authorList>
    </citation>
    <scope>NUCLEOTIDE SEQUENCE [LARGE SCALE GENOMIC DNA]</scope>
    <source>
        <strain evidence="1 2">KH-74</strain>
    </source>
</reference>
<dbReference type="Proteomes" id="UP001377567">
    <property type="component" value="Unassembled WGS sequence"/>
</dbReference>
<accession>A0AAV5S7Q1</accession>
<sequence length="76" mass="8599">MIAAESEEKIDEIIGKFEEEFELKIVGTMNEGILSTDILGLDLDYDRNKGEATLSLESYLNRIAKNYPDLIDKNVC</sequence>
<name>A0AAV5S7Q1_MAUHU</name>
<evidence type="ECO:0000313" key="1">
    <source>
        <dbReference type="EMBL" id="GMM58474.1"/>
    </source>
</evidence>
<protein>
    <submittedName>
        <fullName evidence="1">Uncharacterized protein</fullName>
    </submittedName>
</protein>